<accession>A0A1M5U6N0</accession>
<keyword evidence="1" id="KW-1133">Transmembrane helix</keyword>
<feature type="transmembrane region" description="Helical" evidence="1">
    <location>
        <begin position="67"/>
        <end position="84"/>
    </location>
</feature>
<dbReference type="STRING" id="1120995.SAMN02745245_01676"/>
<dbReference type="GO" id="GO:0004175">
    <property type="term" value="F:endopeptidase activity"/>
    <property type="evidence" value="ECO:0007669"/>
    <property type="project" value="UniProtKB-ARBA"/>
</dbReference>
<dbReference type="PANTHER" id="PTHR35797:SF1">
    <property type="entry name" value="PROTEASE"/>
    <property type="match status" value="1"/>
</dbReference>
<feature type="transmembrane region" description="Helical" evidence="1">
    <location>
        <begin position="96"/>
        <end position="114"/>
    </location>
</feature>
<feature type="transmembrane region" description="Helical" evidence="1">
    <location>
        <begin position="203"/>
        <end position="224"/>
    </location>
</feature>
<dbReference type="InterPro" id="IPR042150">
    <property type="entry name" value="MmRce1-like"/>
</dbReference>
<keyword evidence="3" id="KW-0645">Protease</keyword>
<keyword evidence="1" id="KW-0472">Membrane</keyword>
<evidence type="ECO:0000313" key="3">
    <source>
        <dbReference type="EMBL" id="SHH58702.1"/>
    </source>
</evidence>
<feature type="transmembrane region" description="Helical" evidence="1">
    <location>
        <begin position="257"/>
        <end position="276"/>
    </location>
</feature>
<feature type="transmembrane region" description="Helical" evidence="1">
    <location>
        <begin position="159"/>
        <end position="182"/>
    </location>
</feature>
<keyword evidence="3" id="KW-0378">Hydrolase</keyword>
<gene>
    <name evidence="3" type="ORF">SAMN02745245_01676</name>
</gene>
<dbReference type="RefSeq" id="WP_073185319.1">
    <property type="nucleotide sequence ID" value="NZ_FQXI01000014.1"/>
</dbReference>
<feature type="transmembrane region" description="Helical" evidence="1">
    <location>
        <begin position="35"/>
        <end position="55"/>
    </location>
</feature>
<dbReference type="Pfam" id="PF02517">
    <property type="entry name" value="Rce1-like"/>
    <property type="match status" value="1"/>
</dbReference>
<feature type="transmembrane region" description="Helical" evidence="1">
    <location>
        <begin position="126"/>
        <end position="147"/>
    </location>
</feature>
<dbReference type="GO" id="GO:0006508">
    <property type="term" value="P:proteolysis"/>
    <property type="evidence" value="ECO:0007669"/>
    <property type="project" value="UniProtKB-KW"/>
</dbReference>
<feature type="transmembrane region" description="Helical" evidence="1">
    <location>
        <begin position="230"/>
        <end position="250"/>
    </location>
</feature>
<dbReference type="OrthoDB" id="9777755at2"/>
<protein>
    <submittedName>
        <fullName evidence="3">CAAX protease self-immunity</fullName>
    </submittedName>
</protein>
<name>A0A1M5U6N0_9FIRM</name>
<dbReference type="EMBL" id="FQXI01000014">
    <property type="protein sequence ID" value="SHH58702.1"/>
    <property type="molecule type" value="Genomic_DNA"/>
</dbReference>
<organism evidence="3 4">
    <name type="scientific">Anaerosphaera aminiphila DSM 21120</name>
    <dbReference type="NCBI Taxonomy" id="1120995"/>
    <lineage>
        <taxon>Bacteria</taxon>
        <taxon>Bacillati</taxon>
        <taxon>Bacillota</taxon>
        <taxon>Tissierellia</taxon>
        <taxon>Tissierellales</taxon>
        <taxon>Peptoniphilaceae</taxon>
        <taxon>Anaerosphaera</taxon>
    </lineage>
</organism>
<dbReference type="GO" id="GO:0080120">
    <property type="term" value="P:CAAX-box protein maturation"/>
    <property type="evidence" value="ECO:0007669"/>
    <property type="project" value="UniProtKB-ARBA"/>
</dbReference>
<feature type="domain" description="CAAX prenyl protease 2/Lysostaphin resistance protein A-like" evidence="2">
    <location>
        <begin position="168"/>
        <end position="269"/>
    </location>
</feature>
<feature type="transmembrane region" description="Helical" evidence="1">
    <location>
        <begin position="282"/>
        <end position="305"/>
    </location>
</feature>
<keyword evidence="4" id="KW-1185">Reference proteome</keyword>
<proteinExistence type="predicted"/>
<evidence type="ECO:0000256" key="1">
    <source>
        <dbReference type="SAM" id="Phobius"/>
    </source>
</evidence>
<evidence type="ECO:0000313" key="4">
    <source>
        <dbReference type="Proteomes" id="UP000184032"/>
    </source>
</evidence>
<keyword evidence="1" id="KW-0812">Transmembrane</keyword>
<evidence type="ECO:0000259" key="2">
    <source>
        <dbReference type="Pfam" id="PF02517"/>
    </source>
</evidence>
<reference evidence="3 4" key="1">
    <citation type="submission" date="2016-11" db="EMBL/GenBank/DDBJ databases">
        <authorList>
            <person name="Jaros S."/>
            <person name="Januszkiewicz K."/>
            <person name="Wedrychowicz H."/>
        </authorList>
    </citation>
    <scope>NUCLEOTIDE SEQUENCE [LARGE SCALE GENOMIC DNA]</scope>
    <source>
        <strain evidence="3 4">DSM 21120</strain>
    </source>
</reference>
<dbReference type="AlphaFoldDB" id="A0A1M5U6N0"/>
<sequence length="315" mass="36842">MEKENKQLKLFFITNFGLVALFGMFFWLNRELDSSYLAGMMMLFPALSVGVAKYFTEEKSELPLKFYGVYLIAFIVMVILLVLYKLNYMSVNKVNSLVNIIMMFGSFMILLVDLDKREKNGLQFGLNFKVGLKYILVFVLVYLFRGLLGSYEFLNIKLLLSYIIKIPLLVMLFFFSCMYYMGEEYGWRYFLQEKLQNKLGKRLGVIVLGAIWGLWHLPLNFMLYSPQTPIYSVISYIVSCICYSVFFGLVQMKTKNVWIATIIHYLNNNMAVLFVSEFSYESVYTIESFLVSIAVEIILFMPFILSKEYRVDSKK</sequence>
<dbReference type="Proteomes" id="UP000184032">
    <property type="component" value="Unassembled WGS sequence"/>
</dbReference>
<dbReference type="InterPro" id="IPR003675">
    <property type="entry name" value="Rce1/LyrA-like_dom"/>
</dbReference>
<dbReference type="PANTHER" id="PTHR35797">
    <property type="entry name" value="PROTEASE-RELATED"/>
    <property type="match status" value="1"/>
</dbReference>
<feature type="transmembrane region" description="Helical" evidence="1">
    <location>
        <begin position="12"/>
        <end position="29"/>
    </location>
</feature>